<protein>
    <submittedName>
        <fullName evidence="9">Major facilitator superfamily domain-containing protein</fullName>
    </submittedName>
</protein>
<dbReference type="GO" id="GO:0016020">
    <property type="term" value="C:membrane"/>
    <property type="evidence" value="ECO:0007669"/>
    <property type="project" value="UniProtKB-SubCell"/>
</dbReference>
<keyword evidence="2" id="KW-0813">Transport</keyword>
<dbReference type="GO" id="GO:0022857">
    <property type="term" value="F:transmembrane transporter activity"/>
    <property type="evidence" value="ECO:0007669"/>
    <property type="project" value="InterPro"/>
</dbReference>
<evidence type="ECO:0000256" key="5">
    <source>
        <dbReference type="ARBA" id="ARBA00023136"/>
    </source>
</evidence>
<dbReference type="Proteomes" id="UP000242180">
    <property type="component" value="Unassembled WGS sequence"/>
</dbReference>
<dbReference type="Pfam" id="PF07690">
    <property type="entry name" value="MFS_1"/>
    <property type="match status" value="1"/>
</dbReference>
<comment type="subcellular location">
    <subcellularLocation>
        <location evidence="1">Membrane</location>
        <topology evidence="1">Multi-pass membrane protein</topology>
    </subcellularLocation>
</comment>
<dbReference type="Gene3D" id="1.20.1250.20">
    <property type="entry name" value="MFS general substrate transporter like domains"/>
    <property type="match status" value="1"/>
</dbReference>
<accession>A0A1X2H162</accession>
<dbReference type="PROSITE" id="PS50850">
    <property type="entry name" value="MFS"/>
    <property type="match status" value="1"/>
</dbReference>
<dbReference type="AlphaFoldDB" id="A0A1X2H162"/>
<dbReference type="OrthoDB" id="419616at2759"/>
<dbReference type="SUPFAM" id="SSF103473">
    <property type="entry name" value="MFS general substrate transporter"/>
    <property type="match status" value="1"/>
</dbReference>
<feature type="transmembrane region" description="Helical" evidence="7">
    <location>
        <begin position="361"/>
        <end position="386"/>
    </location>
</feature>
<evidence type="ECO:0000256" key="4">
    <source>
        <dbReference type="ARBA" id="ARBA00022989"/>
    </source>
</evidence>
<feature type="transmembrane region" description="Helical" evidence="7">
    <location>
        <begin position="327"/>
        <end position="349"/>
    </location>
</feature>
<organism evidence="9 10">
    <name type="scientific">Syncephalastrum racemosum</name>
    <name type="common">Filamentous fungus</name>
    <dbReference type="NCBI Taxonomy" id="13706"/>
    <lineage>
        <taxon>Eukaryota</taxon>
        <taxon>Fungi</taxon>
        <taxon>Fungi incertae sedis</taxon>
        <taxon>Mucoromycota</taxon>
        <taxon>Mucoromycotina</taxon>
        <taxon>Mucoromycetes</taxon>
        <taxon>Mucorales</taxon>
        <taxon>Syncephalastraceae</taxon>
        <taxon>Syncephalastrum</taxon>
    </lineage>
</organism>
<evidence type="ECO:0000313" key="10">
    <source>
        <dbReference type="Proteomes" id="UP000242180"/>
    </source>
</evidence>
<keyword evidence="10" id="KW-1185">Reference proteome</keyword>
<keyword evidence="3 7" id="KW-0812">Transmembrane</keyword>
<feature type="region of interest" description="Disordered" evidence="6">
    <location>
        <begin position="190"/>
        <end position="245"/>
    </location>
</feature>
<evidence type="ECO:0000259" key="8">
    <source>
        <dbReference type="PROSITE" id="PS50850"/>
    </source>
</evidence>
<evidence type="ECO:0000256" key="2">
    <source>
        <dbReference type="ARBA" id="ARBA00022448"/>
    </source>
</evidence>
<reference evidence="9 10" key="1">
    <citation type="submission" date="2016-07" db="EMBL/GenBank/DDBJ databases">
        <title>Pervasive Adenine N6-methylation of Active Genes in Fungi.</title>
        <authorList>
            <consortium name="DOE Joint Genome Institute"/>
            <person name="Mondo S.J."/>
            <person name="Dannebaum R.O."/>
            <person name="Kuo R.C."/>
            <person name="Labutti K."/>
            <person name="Haridas S."/>
            <person name="Kuo A."/>
            <person name="Salamov A."/>
            <person name="Ahrendt S.R."/>
            <person name="Lipzen A."/>
            <person name="Sullivan W."/>
            <person name="Andreopoulos W.B."/>
            <person name="Clum A."/>
            <person name="Lindquist E."/>
            <person name="Daum C."/>
            <person name="Ramamoorthy G.K."/>
            <person name="Gryganskyi A."/>
            <person name="Culley D."/>
            <person name="Magnuson J.K."/>
            <person name="James T.Y."/>
            <person name="O'Malley M.A."/>
            <person name="Stajich J.E."/>
            <person name="Spatafora J.W."/>
            <person name="Visel A."/>
            <person name="Grigoriev I.V."/>
        </authorList>
    </citation>
    <scope>NUCLEOTIDE SEQUENCE [LARGE SCALE GENOMIC DNA]</scope>
    <source>
        <strain evidence="9 10">NRRL 2496</strain>
    </source>
</reference>
<feature type="domain" description="Major facilitator superfamily (MFS) profile" evidence="8">
    <location>
        <begin position="1"/>
        <end position="458"/>
    </location>
</feature>
<dbReference type="EMBL" id="MCGN01000011">
    <property type="protein sequence ID" value="ORY91089.1"/>
    <property type="molecule type" value="Genomic_DNA"/>
</dbReference>
<feature type="transmembrane region" description="Helical" evidence="7">
    <location>
        <begin position="49"/>
        <end position="66"/>
    </location>
</feature>
<sequence length="485" mass="53582">MFMIRDFNLTDEKHVGYYVGLITSSFAVAQLVTGIPWGMLSDRIGRRPVILSGLLGTLLSILLFGLSRSFLWALLSRSLCGLLNGNVSVLKSMVSELTMEHSAAQRARAFSMLPLMFGLGSIIGPIMGGLLSNPVRTYPSLFGDLGVLTDFLTEFPYFLPCFLSAVICLCGMIFGFFFLEETLPTAVSHKSAEAHKNDDNHNSERNPLLSNADQQHDPAYNTFEDDDRLSTSSSSTLKHSHEPPPTLRECLTPSVLAICLTYALFAYQAIFYDELFPIWTASDRENGGLGFQSDEIGTALAYSGIVTLVVQLLLLPRLTARFGLLRLLHFVLFSCIILYLSQGYVRYLYEMPLFNVPKGWVWAGLLLSLTIKTLCHTISFTACTILTNDVAPRMDALGTVNGFSQCCASGMRAFGPASCGAIWSASLAAEAIPYAIRTQISWMFMAAVGAFTFYTSTRLKPSDFDISKQMRGRHDEEEILPDRDD</sequence>
<feature type="transmembrane region" description="Helical" evidence="7">
    <location>
        <begin position="296"/>
        <end position="315"/>
    </location>
</feature>
<feature type="compositionally biased region" description="Basic and acidic residues" evidence="6">
    <location>
        <begin position="190"/>
        <end position="204"/>
    </location>
</feature>
<dbReference type="PANTHER" id="PTHR23504">
    <property type="entry name" value="MAJOR FACILITATOR SUPERFAMILY DOMAIN-CONTAINING PROTEIN 10"/>
    <property type="match status" value="1"/>
</dbReference>
<dbReference type="PRINTS" id="PR01035">
    <property type="entry name" value="TCRTETA"/>
</dbReference>
<evidence type="ECO:0000313" key="9">
    <source>
        <dbReference type="EMBL" id="ORY91089.1"/>
    </source>
</evidence>
<feature type="transmembrane region" description="Helical" evidence="7">
    <location>
        <begin position="250"/>
        <end position="270"/>
    </location>
</feature>
<dbReference type="InterPro" id="IPR036259">
    <property type="entry name" value="MFS_trans_sf"/>
</dbReference>
<evidence type="ECO:0000256" key="7">
    <source>
        <dbReference type="SAM" id="Phobius"/>
    </source>
</evidence>
<keyword evidence="4 7" id="KW-1133">Transmembrane helix</keyword>
<keyword evidence="5 7" id="KW-0472">Membrane</keyword>
<feature type="transmembrane region" description="Helical" evidence="7">
    <location>
        <begin position="110"/>
        <end position="131"/>
    </location>
</feature>
<evidence type="ECO:0000256" key="1">
    <source>
        <dbReference type="ARBA" id="ARBA00004141"/>
    </source>
</evidence>
<comment type="caution">
    <text evidence="9">The sequence shown here is derived from an EMBL/GenBank/DDBJ whole genome shotgun (WGS) entry which is preliminary data.</text>
</comment>
<dbReference type="InterPro" id="IPR020846">
    <property type="entry name" value="MFS_dom"/>
</dbReference>
<feature type="transmembrane region" description="Helical" evidence="7">
    <location>
        <begin position="15"/>
        <end position="37"/>
    </location>
</feature>
<dbReference type="OMA" id="FAWSITS"/>
<dbReference type="InParanoid" id="A0A1X2H162"/>
<feature type="transmembrane region" description="Helical" evidence="7">
    <location>
        <begin position="157"/>
        <end position="179"/>
    </location>
</feature>
<dbReference type="InterPro" id="IPR001958">
    <property type="entry name" value="Tet-R_TetA/multi-R_MdtG-like"/>
</dbReference>
<proteinExistence type="predicted"/>
<name>A0A1X2H162_SYNRA</name>
<dbReference type="PANTHER" id="PTHR23504:SF15">
    <property type="entry name" value="MAJOR FACILITATOR SUPERFAMILY (MFS) PROFILE DOMAIN-CONTAINING PROTEIN"/>
    <property type="match status" value="1"/>
</dbReference>
<dbReference type="InterPro" id="IPR011701">
    <property type="entry name" value="MFS"/>
</dbReference>
<gene>
    <name evidence="9" type="ORF">BCR43DRAFT_508569</name>
</gene>
<evidence type="ECO:0000256" key="3">
    <source>
        <dbReference type="ARBA" id="ARBA00022692"/>
    </source>
</evidence>
<evidence type="ECO:0000256" key="6">
    <source>
        <dbReference type="SAM" id="MobiDB-lite"/>
    </source>
</evidence>